<proteinExistence type="predicted"/>
<protein>
    <submittedName>
        <fullName evidence="2">Uncharacterized protein</fullName>
    </submittedName>
</protein>
<feature type="compositionally biased region" description="Polar residues" evidence="1">
    <location>
        <begin position="129"/>
        <end position="153"/>
    </location>
</feature>
<feature type="compositionally biased region" description="Basic and acidic residues" evidence="1">
    <location>
        <begin position="596"/>
        <end position="614"/>
    </location>
</feature>
<evidence type="ECO:0000256" key="1">
    <source>
        <dbReference type="SAM" id="MobiDB-lite"/>
    </source>
</evidence>
<gene>
    <name evidence="2" type="ORF">OFUS_LOCUS17243</name>
</gene>
<feature type="compositionally biased region" description="Basic and acidic residues" evidence="1">
    <location>
        <begin position="471"/>
        <end position="486"/>
    </location>
</feature>
<evidence type="ECO:0000313" key="3">
    <source>
        <dbReference type="Proteomes" id="UP000749559"/>
    </source>
</evidence>
<dbReference type="OrthoDB" id="10002522at2759"/>
<dbReference type="InterPro" id="IPR036236">
    <property type="entry name" value="Znf_C2H2_sf"/>
</dbReference>
<feature type="compositionally biased region" description="Polar residues" evidence="1">
    <location>
        <begin position="820"/>
        <end position="833"/>
    </location>
</feature>
<dbReference type="SUPFAM" id="SSF50978">
    <property type="entry name" value="WD40 repeat-like"/>
    <property type="match status" value="1"/>
</dbReference>
<dbReference type="PROSITE" id="PS50082">
    <property type="entry name" value="WD_REPEATS_2"/>
    <property type="match status" value="1"/>
</dbReference>
<feature type="compositionally biased region" description="Basic and acidic residues" evidence="1">
    <location>
        <begin position="1061"/>
        <end position="1077"/>
    </location>
</feature>
<dbReference type="SMART" id="SM00451">
    <property type="entry name" value="ZnF_U1"/>
    <property type="match status" value="2"/>
</dbReference>
<dbReference type="InterPro" id="IPR042622">
    <property type="entry name" value="Znf106"/>
</dbReference>
<feature type="compositionally biased region" description="Polar residues" evidence="1">
    <location>
        <begin position="1038"/>
        <end position="1049"/>
    </location>
</feature>
<keyword evidence="3" id="KW-1185">Reference proteome</keyword>
<dbReference type="GO" id="GO:0016020">
    <property type="term" value="C:membrane"/>
    <property type="evidence" value="ECO:0007669"/>
    <property type="project" value="TreeGrafter"/>
</dbReference>
<feature type="region of interest" description="Disordered" evidence="1">
    <location>
        <begin position="743"/>
        <end position="857"/>
    </location>
</feature>
<evidence type="ECO:0000313" key="2">
    <source>
        <dbReference type="EMBL" id="CAH1792243.1"/>
    </source>
</evidence>
<feature type="compositionally biased region" description="Polar residues" evidence="1">
    <location>
        <begin position="663"/>
        <end position="677"/>
    </location>
</feature>
<dbReference type="PROSITE" id="PS00678">
    <property type="entry name" value="WD_REPEATS_1"/>
    <property type="match status" value="1"/>
</dbReference>
<feature type="compositionally biased region" description="Basic and acidic residues" evidence="1">
    <location>
        <begin position="286"/>
        <end position="323"/>
    </location>
</feature>
<feature type="compositionally biased region" description="Basic and acidic residues" evidence="1">
    <location>
        <begin position="1085"/>
        <end position="1102"/>
    </location>
</feature>
<feature type="region of interest" description="Disordered" evidence="1">
    <location>
        <begin position="1469"/>
        <end position="1631"/>
    </location>
</feature>
<dbReference type="PANTHER" id="PTHR14435">
    <property type="entry name" value="ZINC FINGER PROTEIN 106"/>
    <property type="match status" value="1"/>
</dbReference>
<dbReference type="InterPro" id="IPR019775">
    <property type="entry name" value="WD40_repeat_CS"/>
</dbReference>
<feature type="region of interest" description="Disordered" evidence="1">
    <location>
        <begin position="214"/>
        <end position="249"/>
    </location>
</feature>
<feature type="region of interest" description="Disordered" evidence="1">
    <location>
        <begin position="267"/>
        <end position="653"/>
    </location>
</feature>
<feature type="compositionally biased region" description="Low complexity" evidence="1">
    <location>
        <begin position="410"/>
        <end position="426"/>
    </location>
</feature>
<dbReference type="InterPro" id="IPR036322">
    <property type="entry name" value="WD40_repeat_dom_sf"/>
</dbReference>
<feature type="compositionally biased region" description="Polar residues" evidence="1">
    <location>
        <begin position="452"/>
        <end position="461"/>
    </location>
</feature>
<sequence length="2013" mass="226116">MSDKDHKCDLCNVAYATKEELENHSVCLMHHIKIEQKNKGSSHECILCKEIFNNLTAYSSHLNSEQHRLKVGKTSSGTGKIYFTSPKRTADTIPKRKSLEKRNSLEPKKSPDLERDQDRKQDSKEEMNWQGNQGMYQSGNYNDGFNRNNQSRYGGNQGGFMGNNQSGCSTNIDNRNFQNQWGQNDNYNSSRGHRNYGGYHRQDFACNDFMSDDFTNNDNRSPKEYGYRGRGRGHWRGRGGWRGHGADNSYSDRYESYEHHSRKWTNDDYRKRDNYTPSKWGSHKPGYRDARDDKSGGKDSYRQPNNDKQDEKKTNDPTEKLKDFIGSFNKNSSEKPRFDSKFSLDRKGTYKNSRSNSPVSKRSRSPTRSRSPNRYERQSKNYKTYERDDKHLKDKKSYSGESTPHSKNNRSSSRPPSRGEPSGSRSRTPDPKQSSESKPITGLTDSEKSKSQDLLNKSPLESATRLLNRRSSFDPKLDARKPDKPLHGPVSRDSPIMRSLSEPHRSKSLEPPGRASPPKKTQPPTVQNQTPEKEDITEKARRIVESARKQREDAKMIRENREKGKQELRTKELQSKIQKLSDKDNLHIKGLIPNKPPDEVTKARSDTSSLRKDMSSSSNETLSDQLSKDLRKTDTNPSQKSLSDLGKDASLPSRIIKDMNKMTGPSGSSSNRPTTSLLGLVNSRTKKDQIKISNIVRQHALKKQQRPKMVLKEPEFENQNVERLDYNNLPEDIAELIRRDLGKNEVSSDEASSREETTLGISSLGLKRRRTTSETSATTEQFSAGKRIKMEEMKQEGTKAPSLDDNTSLGESQGFDIKSSIDSNQNSTIQLEDSLTHSETSKTQSELSKTPRIGSMDIEAKKVTHSDKVNYSESLLTLQSHNHTEKPLFNAIHQPKNVEFKNLLSGNVLSQDLHSKNIPSDTQSESLDSKDVYSESSNIQCGNAKKVQEESCKTIDDKLDELDDNISLTIDYVINKYKKISEEQKVNATAVNKVTSSTNDDLSLFDFDKSSHSIDTAQHMKNKLNLTPGETKARTSDKNMSSTYESVSSKPIRKRQLSGSLEKRSDRMQSEHSDTSEISRPVRRNSTERTEGNVRDRDNIRDHRPNSVENLLMNKLFEKGVISQNDSNSDTHSMVYNAPQRHEKPSHASSPLNQSFETEAAKPIVDTKLAFSPASQASETSTVSTVLEISLQEEEVRQELIVVGDRISRLVAILEKTKHDLRQAELRKCQLQQREIKLREKRINILQGAVKTSSISSENIKSEKSANTVVCSTARSSATSLFQGNGIHLDPNSTLDLSVVKSEPPSPTAVNAFELTRDESIMSVDQSALIDQSCLSTGSELPLGMSAHHPSLQPVDNQLDTNVNKPESLLSRVHRISSSSRTSNDSEGYNLQYVGTLEGKHKIVKKLAVNLADLNHSPYMFVDEKELSEAEVEQNITDTSIETVDTSTIGTFRGSIGGESLGAVIAKKARSNSDAFKRPTTPVEPQQDPDSSIPSIDIHKPNKNASSPNASMTSQSTLNVKKKKSSQFYPEPGSNKKKQLKKTKDRKSSKAEVLDSSSDSINIDKSKKKRKRSSKKSDKSKSPDSTQFDDTNEDGALFIDTSPEKANKPTSSPKKKRGRKSTKEDTPSQVTTSYELELTEGIYEGHHKPVLGIQVYKDSLYTCSQDCTARRYDLKTFELLREYTGHKSTVHCLVVLEMANRLSKPVDMLYTGAFDKYLIGYNVETGDMVSKFGFQSRIHCMTQAWGKLYIGLGDGFVVDFSLKTSKTNESYKVSNTKISCIATAKEGYTKLLIVGAFDCFISIRDASSWLPLRTLEGHSKTPYSMVALGDYLYSGSADNTVRVWNISEGNQVDSITHSGYVTKLHACKNIVISLDLNGNIRCIDTAKKNQIVQQYRLRDGAQGMSMEFDPANNMMFAGTKDGHVQSIKYLPNIRIPCKFGNCSNIYANNDAVKEHIVLDHLTPNDGMLRCSWRGCRAWLNMKTSNDMAMEHLDEHLKNQGGNTSSSTVQDNTT</sequence>
<feature type="compositionally biased region" description="Polar residues" evidence="1">
    <location>
        <begin position="615"/>
        <end position="625"/>
    </location>
</feature>
<feature type="compositionally biased region" description="Basic and acidic residues" evidence="1">
    <location>
        <begin position="332"/>
        <end position="348"/>
    </location>
</feature>
<feature type="compositionally biased region" description="Polar residues" evidence="1">
    <location>
        <begin position="1503"/>
        <end position="1519"/>
    </location>
</feature>
<dbReference type="Pfam" id="PF00400">
    <property type="entry name" value="WD40"/>
    <property type="match status" value="1"/>
</dbReference>
<dbReference type="InterPro" id="IPR015943">
    <property type="entry name" value="WD40/YVTN_repeat-like_dom_sf"/>
</dbReference>
<feature type="compositionally biased region" description="Basic and acidic residues" evidence="1">
    <location>
        <begin position="531"/>
        <end position="587"/>
    </location>
</feature>
<dbReference type="GO" id="GO:0003723">
    <property type="term" value="F:RNA binding"/>
    <property type="evidence" value="ECO:0007669"/>
    <property type="project" value="InterPro"/>
</dbReference>
<dbReference type="GO" id="GO:0005829">
    <property type="term" value="C:cytosol"/>
    <property type="evidence" value="ECO:0007669"/>
    <property type="project" value="TreeGrafter"/>
</dbReference>
<dbReference type="PROSITE" id="PS00028">
    <property type="entry name" value="ZINC_FINGER_C2H2_1"/>
    <property type="match status" value="2"/>
</dbReference>
<feature type="region of interest" description="Disordered" evidence="1">
    <location>
        <begin position="75"/>
        <end position="158"/>
    </location>
</feature>
<dbReference type="InterPro" id="IPR001680">
    <property type="entry name" value="WD40_rpt"/>
</dbReference>
<dbReference type="EMBL" id="CAIIXF020000008">
    <property type="protein sequence ID" value="CAH1792243.1"/>
    <property type="molecule type" value="Genomic_DNA"/>
</dbReference>
<feature type="compositionally biased region" description="Basic and acidic residues" evidence="1">
    <location>
        <begin position="100"/>
        <end position="127"/>
    </location>
</feature>
<feature type="region of interest" description="Disordered" evidence="1">
    <location>
        <begin position="1019"/>
        <end position="1102"/>
    </location>
</feature>
<dbReference type="Gene3D" id="2.130.10.10">
    <property type="entry name" value="YVTN repeat-like/Quinoprotein amine dehydrogenase"/>
    <property type="match status" value="1"/>
</dbReference>
<dbReference type="SUPFAM" id="SSF57667">
    <property type="entry name" value="beta-beta-alpha zinc fingers"/>
    <property type="match status" value="1"/>
</dbReference>
<feature type="compositionally biased region" description="Basic and acidic residues" evidence="1">
    <location>
        <begin position="788"/>
        <end position="797"/>
    </location>
</feature>
<comment type="caution">
    <text evidence="2">The sequence shown here is derived from an EMBL/GenBank/DDBJ whole genome shotgun (WGS) entry which is preliminary data.</text>
</comment>
<dbReference type="SMART" id="SM00355">
    <property type="entry name" value="ZnF_C2H2"/>
    <property type="match status" value="4"/>
</dbReference>
<dbReference type="Proteomes" id="UP000749559">
    <property type="component" value="Unassembled WGS sequence"/>
</dbReference>
<feature type="compositionally biased region" description="Basic residues" evidence="1">
    <location>
        <begin position="1535"/>
        <end position="1545"/>
    </location>
</feature>
<dbReference type="SMART" id="SM00320">
    <property type="entry name" value="WD40"/>
    <property type="match status" value="6"/>
</dbReference>
<dbReference type="PROSITE" id="PS50294">
    <property type="entry name" value="WD_REPEATS_REGION"/>
    <property type="match status" value="1"/>
</dbReference>
<reference evidence="2" key="1">
    <citation type="submission" date="2022-03" db="EMBL/GenBank/DDBJ databases">
        <authorList>
            <person name="Martin C."/>
        </authorList>
    </citation>
    <scope>NUCLEOTIDE SEQUENCE</scope>
</reference>
<name>A0A8J1U1K1_OWEFU</name>
<dbReference type="InterPro" id="IPR013087">
    <property type="entry name" value="Znf_C2H2_type"/>
</dbReference>
<organism evidence="2 3">
    <name type="scientific">Owenia fusiformis</name>
    <name type="common">Polychaete worm</name>
    <dbReference type="NCBI Taxonomy" id="6347"/>
    <lineage>
        <taxon>Eukaryota</taxon>
        <taxon>Metazoa</taxon>
        <taxon>Spiralia</taxon>
        <taxon>Lophotrochozoa</taxon>
        <taxon>Annelida</taxon>
        <taxon>Polychaeta</taxon>
        <taxon>Sedentaria</taxon>
        <taxon>Canalipalpata</taxon>
        <taxon>Sabellida</taxon>
        <taxon>Oweniida</taxon>
        <taxon>Oweniidae</taxon>
        <taxon>Owenia</taxon>
    </lineage>
</organism>
<dbReference type="PANTHER" id="PTHR14435:SF2">
    <property type="entry name" value="ZINC FINGER PROTEIN 106"/>
    <property type="match status" value="1"/>
</dbReference>
<feature type="compositionally biased region" description="Basic and acidic residues" evidence="1">
    <location>
        <begin position="373"/>
        <end position="398"/>
    </location>
</feature>
<dbReference type="GO" id="GO:0017124">
    <property type="term" value="F:SH3 domain binding"/>
    <property type="evidence" value="ECO:0007669"/>
    <property type="project" value="TreeGrafter"/>
</dbReference>
<dbReference type="GO" id="GO:0008270">
    <property type="term" value="F:zinc ion binding"/>
    <property type="evidence" value="ECO:0007669"/>
    <property type="project" value="InterPro"/>
</dbReference>
<accession>A0A8J1U1K1</accession>
<feature type="compositionally biased region" description="Basic residues" evidence="1">
    <location>
        <begin position="229"/>
        <end position="241"/>
    </location>
</feature>
<dbReference type="InterPro" id="IPR003604">
    <property type="entry name" value="Matrin/U1-like-C_Znf_C2H2"/>
</dbReference>
<feature type="region of interest" description="Disordered" evidence="1">
    <location>
        <begin position="658"/>
        <end position="677"/>
    </location>
</feature>